<dbReference type="AlphaFoldDB" id="A0A078GWN7"/>
<evidence type="ECO:0000256" key="1">
    <source>
        <dbReference type="SAM" id="MobiDB-lite"/>
    </source>
</evidence>
<gene>
    <name evidence="2" type="primary">BnaA05g15730D</name>
    <name evidence="2" type="ORF">GSBRNA2T00043336001</name>
</gene>
<dbReference type="EMBL" id="LK032240">
    <property type="protein sequence ID" value="CDY29597.1"/>
    <property type="molecule type" value="Genomic_DNA"/>
</dbReference>
<keyword evidence="3" id="KW-1185">Reference proteome</keyword>
<sequence length="351" mass="39454">MVFRNWDPGNRWEGGDFDWVISKGKIGFSGYGTSERDGDRSYFGEIRFRESQAKDRDGVDRISIAILFMRRSCDFPGGKHEDKARSYKGVVINGNTGYQQKERDGRDYYGKGKGKMIEENDSKWVRVAEKGNKGSSNNRGNYRGNGEAYRQRVPRREDSRVIAQEGRSRGVSGPVGDQQLLRGTHTEVQERKVVEAQEEGEIKAVEVSNQQLPSQTFQEELAKTQATGTKVISDAMDAERGIQVIQGLVGNKPAINEDKIMEMDEIREVFLANGIDMDAVDDLQECSEREMEEAMRELDRAGEEDFQEDEALVLAEDDKRTGAKTGTRQGEINKQLDTKGTSNPKPGLPRP</sequence>
<feature type="compositionally biased region" description="Basic and acidic residues" evidence="1">
    <location>
        <begin position="293"/>
        <end position="303"/>
    </location>
</feature>
<evidence type="ECO:0000313" key="3">
    <source>
        <dbReference type="Proteomes" id="UP000028999"/>
    </source>
</evidence>
<dbReference type="Gramene" id="CDY29597">
    <property type="protein sequence ID" value="CDY29597"/>
    <property type="gene ID" value="GSBRNA2T00043336001"/>
</dbReference>
<reference evidence="2 3" key="1">
    <citation type="journal article" date="2014" name="Science">
        <title>Plant genetics. Early allopolyploid evolution in the post-Neolithic Brassica napus oilseed genome.</title>
        <authorList>
            <person name="Chalhoub B."/>
            <person name="Denoeud F."/>
            <person name="Liu S."/>
            <person name="Parkin I.A."/>
            <person name="Tang H."/>
            <person name="Wang X."/>
            <person name="Chiquet J."/>
            <person name="Belcram H."/>
            <person name="Tong C."/>
            <person name="Samans B."/>
            <person name="Correa M."/>
            <person name="Da Silva C."/>
            <person name="Just J."/>
            <person name="Falentin C."/>
            <person name="Koh C.S."/>
            <person name="Le Clainche I."/>
            <person name="Bernard M."/>
            <person name="Bento P."/>
            <person name="Noel B."/>
            <person name="Labadie K."/>
            <person name="Alberti A."/>
            <person name="Charles M."/>
            <person name="Arnaud D."/>
            <person name="Guo H."/>
            <person name="Daviaud C."/>
            <person name="Alamery S."/>
            <person name="Jabbari K."/>
            <person name="Zhao M."/>
            <person name="Edger P.P."/>
            <person name="Chelaifa H."/>
            <person name="Tack D."/>
            <person name="Lassalle G."/>
            <person name="Mestiri I."/>
            <person name="Schnel N."/>
            <person name="Le Paslier M.C."/>
            <person name="Fan G."/>
            <person name="Renault V."/>
            <person name="Bayer P.E."/>
            <person name="Golicz A.A."/>
            <person name="Manoli S."/>
            <person name="Lee T.H."/>
            <person name="Thi V.H."/>
            <person name="Chalabi S."/>
            <person name="Hu Q."/>
            <person name="Fan C."/>
            <person name="Tollenaere R."/>
            <person name="Lu Y."/>
            <person name="Battail C."/>
            <person name="Shen J."/>
            <person name="Sidebottom C.H."/>
            <person name="Wang X."/>
            <person name="Canaguier A."/>
            <person name="Chauveau A."/>
            <person name="Berard A."/>
            <person name="Deniot G."/>
            <person name="Guan M."/>
            <person name="Liu Z."/>
            <person name="Sun F."/>
            <person name="Lim Y.P."/>
            <person name="Lyons E."/>
            <person name="Town C.D."/>
            <person name="Bancroft I."/>
            <person name="Wang X."/>
            <person name="Meng J."/>
            <person name="Ma J."/>
            <person name="Pires J.C."/>
            <person name="King G.J."/>
            <person name="Brunel D."/>
            <person name="Delourme R."/>
            <person name="Renard M."/>
            <person name="Aury J.M."/>
            <person name="Adams K.L."/>
            <person name="Batley J."/>
            <person name="Snowdon R.J."/>
            <person name="Tost J."/>
            <person name="Edwards D."/>
            <person name="Zhou Y."/>
            <person name="Hua W."/>
            <person name="Sharpe A.G."/>
            <person name="Paterson A.H."/>
            <person name="Guan C."/>
            <person name="Wincker P."/>
        </authorList>
    </citation>
    <scope>NUCLEOTIDE SEQUENCE [LARGE SCALE GENOMIC DNA]</scope>
    <source>
        <strain evidence="3">cv. Darmor-bzh</strain>
    </source>
</reference>
<dbReference type="Proteomes" id="UP000028999">
    <property type="component" value="Unassembled WGS sequence"/>
</dbReference>
<accession>A0A078GWN7</accession>
<protein>
    <submittedName>
        <fullName evidence="2">BnaA05g15730D protein</fullName>
    </submittedName>
</protein>
<evidence type="ECO:0000313" key="2">
    <source>
        <dbReference type="EMBL" id="CDY29597.1"/>
    </source>
</evidence>
<feature type="compositionally biased region" description="Low complexity" evidence="1">
    <location>
        <begin position="133"/>
        <end position="146"/>
    </location>
</feature>
<feature type="region of interest" description="Disordered" evidence="1">
    <location>
        <begin position="129"/>
        <end position="178"/>
    </location>
</feature>
<proteinExistence type="predicted"/>
<organism evidence="2 3">
    <name type="scientific">Brassica napus</name>
    <name type="common">Rape</name>
    <dbReference type="NCBI Taxonomy" id="3708"/>
    <lineage>
        <taxon>Eukaryota</taxon>
        <taxon>Viridiplantae</taxon>
        <taxon>Streptophyta</taxon>
        <taxon>Embryophyta</taxon>
        <taxon>Tracheophyta</taxon>
        <taxon>Spermatophyta</taxon>
        <taxon>Magnoliopsida</taxon>
        <taxon>eudicotyledons</taxon>
        <taxon>Gunneridae</taxon>
        <taxon>Pentapetalae</taxon>
        <taxon>rosids</taxon>
        <taxon>malvids</taxon>
        <taxon>Brassicales</taxon>
        <taxon>Brassicaceae</taxon>
        <taxon>Brassiceae</taxon>
        <taxon>Brassica</taxon>
    </lineage>
</organism>
<name>A0A078GWN7_BRANA</name>
<dbReference type="PaxDb" id="3708-A0A078GWN7"/>
<feature type="region of interest" description="Disordered" evidence="1">
    <location>
        <begin position="293"/>
        <end position="351"/>
    </location>
</feature>